<protein>
    <submittedName>
        <fullName evidence="2">Uncharacterized protein</fullName>
    </submittedName>
</protein>
<dbReference type="Proteomes" id="UP000001631">
    <property type="component" value="Unassembled WGS sequence"/>
</dbReference>
<gene>
    <name evidence="2" type="ORF">HCBG_02842</name>
</gene>
<dbReference type="GeneID" id="69035858"/>
<evidence type="ECO:0000313" key="2">
    <source>
        <dbReference type="EMBL" id="EEH09305.1"/>
    </source>
</evidence>
<evidence type="ECO:0000313" key="3">
    <source>
        <dbReference type="Proteomes" id="UP000001631"/>
    </source>
</evidence>
<accession>C0NHM0</accession>
<dbReference type="AlphaFoldDB" id="C0NHM0"/>
<feature type="region of interest" description="Disordered" evidence="1">
    <location>
        <begin position="1"/>
        <end position="28"/>
    </location>
</feature>
<dbReference type="RefSeq" id="XP_045289786.1">
    <property type="nucleotide sequence ID" value="XM_045429891.1"/>
</dbReference>
<dbReference type="InParanoid" id="C0NHM0"/>
<organism evidence="2 3">
    <name type="scientific">Ajellomyces capsulatus (strain G186AR / H82 / ATCC MYA-2454 / RMSCC 2432)</name>
    <name type="common">Darling's disease fungus</name>
    <name type="synonym">Histoplasma capsulatum</name>
    <dbReference type="NCBI Taxonomy" id="447093"/>
    <lineage>
        <taxon>Eukaryota</taxon>
        <taxon>Fungi</taxon>
        <taxon>Dikarya</taxon>
        <taxon>Ascomycota</taxon>
        <taxon>Pezizomycotina</taxon>
        <taxon>Eurotiomycetes</taxon>
        <taxon>Eurotiomycetidae</taxon>
        <taxon>Onygenales</taxon>
        <taxon>Ajellomycetaceae</taxon>
        <taxon>Histoplasma</taxon>
    </lineage>
</organism>
<dbReference type="HOGENOM" id="CLU_1277306_0_0_1"/>
<proteinExistence type="predicted"/>
<reference evidence="2" key="1">
    <citation type="submission" date="2009-02" db="EMBL/GenBank/DDBJ databases">
        <title>The Genome Sequence of Ajellomyces capsulatus strain G186AR.</title>
        <authorList>
            <consortium name="The Broad Institute Genome Sequencing Platform"/>
            <person name="Champion M."/>
            <person name="Cuomo C."/>
            <person name="Ma L.-J."/>
            <person name="Henn M.R."/>
            <person name="Sil A."/>
            <person name="Goldman B."/>
            <person name="Young S.K."/>
            <person name="Kodira C.D."/>
            <person name="Zeng Q."/>
            <person name="Koehrsen M."/>
            <person name="Alvarado L."/>
            <person name="Berlin A."/>
            <person name="Borenstein D."/>
            <person name="Chen Z."/>
            <person name="Engels R."/>
            <person name="Freedman E."/>
            <person name="Gellesch M."/>
            <person name="Goldberg J."/>
            <person name="Griggs A."/>
            <person name="Gujja S."/>
            <person name="Heiman D."/>
            <person name="Hepburn T."/>
            <person name="Howarth C."/>
            <person name="Jen D."/>
            <person name="Larson L."/>
            <person name="Lewis B."/>
            <person name="Mehta T."/>
            <person name="Park D."/>
            <person name="Pearson M."/>
            <person name="Roberts A."/>
            <person name="Saif S."/>
            <person name="Shea T."/>
            <person name="Shenoy N."/>
            <person name="Sisk P."/>
            <person name="Stolte C."/>
            <person name="Sykes S."/>
            <person name="Walk T."/>
            <person name="White J."/>
            <person name="Yandava C."/>
            <person name="Klein B."/>
            <person name="McEwen J.G."/>
            <person name="Puccia R."/>
            <person name="Goldman G.H."/>
            <person name="Felipe M.S."/>
            <person name="Nino-Vega G."/>
            <person name="San-Blas G."/>
            <person name="Taylor J."/>
            <person name="Mendoza L."/>
            <person name="Galagan J."/>
            <person name="Nusbaum C."/>
            <person name="Birren B."/>
        </authorList>
    </citation>
    <scope>NUCLEOTIDE SEQUENCE</scope>
    <source>
        <strain evidence="2">G186AR</strain>
    </source>
</reference>
<evidence type="ECO:0000256" key="1">
    <source>
        <dbReference type="SAM" id="MobiDB-lite"/>
    </source>
</evidence>
<sequence length="216" mass="24701">MDTTESHKRSLIADREPYSRQPSPHPAEDPFSFASLVTGWDGFQGQARYPTGTRHKIGENRFLIFNLCDSLKRSTLHNGNGRQHTLQWNHPGNKCTGTPGPYWSLSTETQRETIFVNPAENYYYMKAFLVNLIYDRICRRGVWGRAPGGTWQIKAHKKPVQYQNFYRSEVFCSTAGSGGFRKPRVLENGVAIRKTRFGFEGVALFCDGWSTLVTIW</sequence>
<dbReference type="EMBL" id="GG663365">
    <property type="protein sequence ID" value="EEH09305.1"/>
    <property type="molecule type" value="Genomic_DNA"/>
</dbReference>
<name>C0NHM0_AJECG</name>
<feature type="compositionally biased region" description="Basic and acidic residues" evidence="1">
    <location>
        <begin position="1"/>
        <end position="18"/>
    </location>
</feature>
<keyword evidence="3" id="KW-1185">Reference proteome</keyword>